<accession>A0A2H3BKJ3</accession>
<sequence length="444" mass="50956">MHLIWENLIKNLILLWMGEFKGLDEGTGCYVLDKSVWEAIGKVTAMSGSTIPSVYGPRVPNMSMDRSNMSVEMWSFWTLYLGPVLLQWRFKDIKYFKHFVCLVALLNLCLQFEISMAEIRLVHDGFISWVKEYERLYYQYDPACISTCAVTIHALLHITDSIEAMGPVWCYWAFPMEQYCGKLQPSIRSHRFPYRSLDRFVLESAQLTQLQTLYKLHDELALRPPRRGNILGSFQSESYPTCILLPPRSPIRPDEKLLSTSVSPALKTRFTHVDLKVIHKHLKAAFVEEWGTIRCVDSEEGSTMCASSMYKHGEDHRDPTFIQYQMLVDKFANQRQHVEELELVMFYGHLEHIIYIHFPPSTDADAHIILTVIHNVVVDESLQELHQLDIHFSSCKGKLDVIDITSVQCLIGRVFDGDCCALIDHSGSLAHAIHVDDGDNIGDE</sequence>
<evidence type="ECO:0000313" key="2">
    <source>
        <dbReference type="Proteomes" id="UP000218334"/>
    </source>
</evidence>
<proteinExistence type="predicted"/>
<dbReference type="STRING" id="1076256.A0A2H3BKJ3"/>
<dbReference type="PANTHER" id="PTHR46579:SF1">
    <property type="entry name" value="F5_8 TYPE C DOMAIN-CONTAINING PROTEIN"/>
    <property type="match status" value="1"/>
</dbReference>
<evidence type="ECO:0008006" key="3">
    <source>
        <dbReference type="Google" id="ProtNLM"/>
    </source>
</evidence>
<dbReference type="Proteomes" id="UP000218334">
    <property type="component" value="Unassembled WGS sequence"/>
</dbReference>
<reference evidence="2" key="1">
    <citation type="journal article" date="2017" name="Nat. Ecol. Evol.">
        <title>Genome expansion and lineage-specific genetic innovations in the forest pathogenic fungi Armillaria.</title>
        <authorList>
            <person name="Sipos G."/>
            <person name="Prasanna A.N."/>
            <person name="Walter M.C."/>
            <person name="O'Connor E."/>
            <person name="Balint B."/>
            <person name="Krizsan K."/>
            <person name="Kiss B."/>
            <person name="Hess J."/>
            <person name="Varga T."/>
            <person name="Slot J."/>
            <person name="Riley R."/>
            <person name="Boka B."/>
            <person name="Rigling D."/>
            <person name="Barry K."/>
            <person name="Lee J."/>
            <person name="Mihaltcheva S."/>
            <person name="LaButti K."/>
            <person name="Lipzen A."/>
            <person name="Waldron R."/>
            <person name="Moloney N.M."/>
            <person name="Sperisen C."/>
            <person name="Kredics L."/>
            <person name="Vagvoelgyi C."/>
            <person name="Patrignani A."/>
            <person name="Fitzpatrick D."/>
            <person name="Nagy I."/>
            <person name="Doyle S."/>
            <person name="Anderson J.B."/>
            <person name="Grigoriev I.V."/>
            <person name="Gueldener U."/>
            <person name="Muensterkoetter M."/>
            <person name="Nagy L.G."/>
        </authorList>
    </citation>
    <scope>NUCLEOTIDE SEQUENCE [LARGE SCALE GENOMIC DNA]</scope>
    <source>
        <strain evidence="2">28-4</strain>
    </source>
</reference>
<dbReference type="EMBL" id="KZ293447">
    <property type="protein sequence ID" value="PBK65077.1"/>
    <property type="molecule type" value="Genomic_DNA"/>
</dbReference>
<dbReference type="PANTHER" id="PTHR46579">
    <property type="entry name" value="F5/8 TYPE C DOMAIN-CONTAINING PROTEIN-RELATED"/>
    <property type="match status" value="1"/>
</dbReference>
<organism evidence="1 2">
    <name type="scientific">Armillaria solidipes</name>
    <dbReference type="NCBI Taxonomy" id="1076256"/>
    <lineage>
        <taxon>Eukaryota</taxon>
        <taxon>Fungi</taxon>
        <taxon>Dikarya</taxon>
        <taxon>Basidiomycota</taxon>
        <taxon>Agaricomycotina</taxon>
        <taxon>Agaricomycetes</taxon>
        <taxon>Agaricomycetidae</taxon>
        <taxon>Agaricales</taxon>
        <taxon>Marasmiineae</taxon>
        <taxon>Physalacriaceae</taxon>
        <taxon>Armillaria</taxon>
    </lineage>
</organism>
<name>A0A2H3BKJ3_9AGAR</name>
<dbReference type="AlphaFoldDB" id="A0A2H3BKJ3"/>
<gene>
    <name evidence="1" type="ORF">ARMSODRAFT_989767</name>
</gene>
<protein>
    <recommendedName>
        <fullName evidence="3">DUF4218 domain-containing protein</fullName>
    </recommendedName>
</protein>
<evidence type="ECO:0000313" key="1">
    <source>
        <dbReference type="EMBL" id="PBK65077.1"/>
    </source>
</evidence>
<keyword evidence="2" id="KW-1185">Reference proteome</keyword>